<dbReference type="SUPFAM" id="SSF54506">
    <property type="entry name" value="Diaminopimelate epimerase-like"/>
    <property type="match status" value="1"/>
</dbReference>
<dbReference type="GO" id="GO:0005737">
    <property type="term" value="C:cytoplasm"/>
    <property type="evidence" value="ECO:0007669"/>
    <property type="project" value="TreeGrafter"/>
</dbReference>
<sequence length="319" mass="34207">MKLPFTTLDVFTTTPFSGNSLAVVRVPASYRNTLTEEKKQKIATEFNLSEITFLHESSENDDGTVADYDIFTARSRMTFAGHPTIGTAIFVSTTGAPLFPHTHSLRTLAGTIPLDYNASTRTASVRLPHAVYEHSFRPPHPLPPPPSSPSPTNDAFSSSSVPIVSIVRGMAFCLVPLPTLNALGSMSAGLVPVADAYAGKWLDAGSGWDGGFTGSFFYVDLGLDPEADQRRLLRTRSIGTREDPGTGSASAALCCYLALKEAKEKGAGPFEFHLVQGVEMGRRCDIFVKVVRTEDGAAVSEVVLTGSAVEVMEGFVRVE</sequence>
<dbReference type="GO" id="GO:0016853">
    <property type="term" value="F:isomerase activity"/>
    <property type="evidence" value="ECO:0007669"/>
    <property type="project" value="UniProtKB-KW"/>
</dbReference>
<protein>
    <submittedName>
        <fullName evidence="3">Putative isomerase YHI9</fullName>
    </submittedName>
</protein>
<comment type="caution">
    <text evidence="3">The sequence shown here is derived from an EMBL/GenBank/DDBJ whole genome shotgun (WGS) entry which is preliminary data.</text>
</comment>
<dbReference type="Gene3D" id="3.10.310.10">
    <property type="entry name" value="Diaminopimelate Epimerase, Chain A, domain 1"/>
    <property type="match status" value="2"/>
</dbReference>
<name>A0A5N5DAI8_9PEZI</name>
<dbReference type="PANTHER" id="PTHR13774">
    <property type="entry name" value="PHENAZINE BIOSYNTHESIS PROTEIN"/>
    <property type="match status" value="1"/>
</dbReference>
<evidence type="ECO:0000256" key="1">
    <source>
        <dbReference type="PIRSR" id="PIRSR016184-1"/>
    </source>
</evidence>
<evidence type="ECO:0000313" key="4">
    <source>
        <dbReference type="Proteomes" id="UP000325902"/>
    </source>
</evidence>
<proteinExistence type="predicted"/>
<dbReference type="Proteomes" id="UP000325902">
    <property type="component" value="Unassembled WGS sequence"/>
</dbReference>
<dbReference type="PANTHER" id="PTHR13774:SF32">
    <property type="entry name" value="ANTISENSE-ENHANCING SEQUENCE 1"/>
    <property type="match status" value="1"/>
</dbReference>
<reference evidence="3 4" key="1">
    <citation type="journal article" date="2019" name="Sci. Rep.">
        <title>A multi-omics analysis of the grapevine pathogen Lasiodiplodia theobromae reveals that temperature affects the expression of virulence- and pathogenicity-related genes.</title>
        <authorList>
            <person name="Felix C."/>
            <person name="Meneses R."/>
            <person name="Goncalves M.F.M."/>
            <person name="Tilleman L."/>
            <person name="Duarte A.S."/>
            <person name="Jorrin-Novo J.V."/>
            <person name="Van de Peer Y."/>
            <person name="Deforce D."/>
            <person name="Van Nieuwerburgh F."/>
            <person name="Esteves A.C."/>
            <person name="Alves A."/>
        </authorList>
    </citation>
    <scope>NUCLEOTIDE SEQUENCE [LARGE SCALE GENOMIC DNA]</scope>
    <source>
        <strain evidence="3 4">LA-SOL3</strain>
    </source>
</reference>
<organism evidence="3 4">
    <name type="scientific">Lasiodiplodia theobromae</name>
    <dbReference type="NCBI Taxonomy" id="45133"/>
    <lineage>
        <taxon>Eukaryota</taxon>
        <taxon>Fungi</taxon>
        <taxon>Dikarya</taxon>
        <taxon>Ascomycota</taxon>
        <taxon>Pezizomycotina</taxon>
        <taxon>Dothideomycetes</taxon>
        <taxon>Dothideomycetes incertae sedis</taxon>
        <taxon>Botryosphaeriales</taxon>
        <taxon>Botryosphaeriaceae</taxon>
        <taxon>Lasiodiplodia</taxon>
    </lineage>
</organism>
<feature type="compositionally biased region" description="Pro residues" evidence="2">
    <location>
        <begin position="138"/>
        <end position="149"/>
    </location>
</feature>
<dbReference type="EMBL" id="VCHE01000039">
    <property type="protein sequence ID" value="KAB2574806.1"/>
    <property type="molecule type" value="Genomic_DNA"/>
</dbReference>
<evidence type="ECO:0000256" key="2">
    <source>
        <dbReference type="SAM" id="MobiDB-lite"/>
    </source>
</evidence>
<dbReference type="InterPro" id="IPR003719">
    <property type="entry name" value="Phenazine_PhzF-like"/>
</dbReference>
<gene>
    <name evidence="3" type="primary">YHI9</name>
    <name evidence="3" type="ORF">DBV05_g6568</name>
</gene>
<keyword evidence="3" id="KW-0413">Isomerase</keyword>
<keyword evidence="4" id="KW-1185">Reference proteome</keyword>
<dbReference type="AlphaFoldDB" id="A0A5N5DAI8"/>
<feature type="active site" evidence="1">
    <location>
        <position position="50"/>
    </location>
</feature>
<dbReference type="NCBIfam" id="TIGR00654">
    <property type="entry name" value="PhzF_family"/>
    <property type="match status" value="1"/>
</dbReference>
<dbReference type="OrthoDB" id="75169at2759"/>
<dbReference type="PIRSF" id="PIRSF016184">
    <property type="entry name" value="PhzC_PhzF"/>
    <property type="match status" value="1"/>
</dbReference>
<evidence type="ECO:0000313" key="3">
    <source>
        <dbReference type="EMBL" id="KAB2574806.1"/>
    </source>
</evidence>
<accession>A0A5N5DAI8</accession>
<dbReference type="Pfam" id="PF02567">
    <property type="entry name" value="PhzC-PhzF"/>
    <property type="match status" value="2"/>
</dbReference>
<feature type="region of interest" description="Disordered" evidence="2">
    <location>
        <begin position="135"/>
        <end position="155"/>
    </location>
</feature>